<evidence type="ECO:0000256" key="7">
    <source>
        <dbReference type="ARBA" id="ARBA00022723"/>
    </source>
</evidence>
<name>A0A1I5RSP2_9FIRM</name>
<dbReference type="OrthoDB" id="7845843at2"/>
<evidence type="ECO:0000256" key="4">
    <source>
        <dbReference type="ARBA" id="ARBA00011245"/>
    </source>
</evidence>
<dbReference type="GO" id="GO:0043137">
    <property type="term" value="P:DNA replication, removal of RNA primer"/>
    <property type="evidence" value="ECO:0007669"/>
    <property type="project" value="TreeGrafter"/>
</dbReference>
<evidence type="ECO:0000256" key="1">
    <source>
        <dbReference type="ARBA" id="ARBA00000077"/>
    </source>
</evidence>
<feature type="binding site" evidence="11">
    <location>
        <position position="9"/>
    </location>
    <ligand>
        <name>Mg(2+)</name>
        <dbReference type="ChEBI" id="CHEBI:18420"/>
        <label>2</label>
    </ligand>
</feature>
<comment type="subcellular location">
    <subcellularLocation>
        <location evidence="11">Cytoplasm</location>
    </subcellularLocation>
</comment>
<dbReference type="InterPro" id="IPR002156">
    <property type="entry name" value="RNaseH_domain"/>
</dbReference>
<evidence type="ECO:0000256" key="9">
    <source>
        <dbReference type="ARBA" id="ARBA00022801"/>
    </source>
</evidence>
<organism evidence="14 15">
    <name type="scientific">Caldicoprobacter faecalis</name>
    <dbReference type="NCBI Taxonomy" id="937334"/>
    <lineage>
        <taxon>Bacteria</taxon>
        <taxon>Bacillati</taxon>
        <taxon>Bacillota</taxon>
        <taxon>Clostridia</taxon>
        <taxon>Caldicoprobacterales</taxon>
        <taxon>Caldicoprobacteraceae</taxon>
        <taxon>Caldicoprobacter</taxon>
    </lineage>
</organism>
<dbReference type="AlphaFoldDB" id="A0A1I5RSP2"/>
<evidence type="ECO:0000256" key="8">
    <source>
        <dbReference type="ARBA" id="ARBA00022759"/>
    </source>
</evidence>
<dbReference type="InterPro" id="IPR050092">
    <property type="entry name" value="RNase_H"/>
</dbReference>
<dbReference type="GO" id="GO:0000287">
    <property type="term" value="F:magnesium ion binding"/>
    <property type="evidence" value="ECO:0007669"/>
    <property type="project" value="UniProtKB-UniRule"/>
</dbReference>
<evidence type="ECO:0000256" key="6">
    <source>
        <dbReference type="ARBA" id="ARBA00022722"/>
    </source>
</evidence>
<reference evidence="14 15" key="1">
    <citation type="submission" date="2016-10" db="EMBL/GenBank/DDBJ databases">
        <authorList>
            <person name="de Groot N.N."/>
        </authorList>
    </citation>
    <scope>NUCLEOTIDE SEQUENCE [LARGE SCALE GENOMIC DNA]</scope>
    <source>
        <strain evidence="14 15">DSM 20678</strain>
    </source>
</reference>
<dbReference type="Pfam" id="PF00075">
    <property type="entry name" value="RNase_H"/>
    <property type="match status" value="1"/>
</dbReference>
<evidence type="ECO:0000256" key="10">
    <source>
        <dbReference type="ARBA" id="ARBA00022842"/>
    </source>
</evidence>
<dbReference type="NCBIfam" id="NF001236">
    <property type="entry name" value="PRK00203.1"/>
    <property type="match status" value="1"/>
</dbReference>
<feature type="compositionally biased region" description="Polar residues" evidence="12">
    <location>
        <begin position="144"/>
        <end position="155"/>
    </location>
</feature>
<evidence type="ECO:0000313" key="14">
    <source>
        <dbReference type="EMBL" id="SFP61427.1"/>
    </source>
</evidence>
<feature type="binding site" evidence="11">
    <location>
        <position position="9"/>
    </location>
    <ligand>
        <name>Mg(2+)</name>
        <dbReference type="ChEBI" id="CHEBI:18420"/>
        <label>1</label>
    </ligand>
</feature>
<dbReference type="STRING" id="937334.SAMN05444406_10198"/>
<dbReference type="GO" id="GO:0004523">
    <property type="term" value="F:RNA-DNA hybrid ribonuclease activity"/>
    <property type="evidence" value="ECO:0007669"/>
    <property type="project" value="UniProtKB-UniRule"/>
</dbReference>
<feature type="binding site" evidence="11">
    <location>
        <position position="47"/>
    </location>
    <ligand>
        <name>Mg(2+)</name>
        <dbReference type="ChEBI" id="CHEBI:18420"/>
        <label>1</label>
    </ligand>
</feature>
<dbReference type="SUPFAM" id="SSF53098">
    <property type="entry name" value="Ribonuclease H-like"/>
    <property type="match status" value="1"/>
</dbReference>
<protein>
    <recommendedName>
        <fullName evidence="5 11">Ribonuclease H</fullName>
        <shortName evidence="11">RNase H</shortName>
        <ecNumber evidence="5 11">3.1.26.4</ecNumber>
    </recommendedName>
</protein>
<dbReference type="FunFam" id="3.30.420.10:FF:000089">
    <property type="entry name" value="Ribonuclease H"/>
    <property type="match status" value="1"/>
</dbReference>
<evidence type="ECO:0000313" key="15">
    <source>
        <dbReference type="Proteomes" id="UP000198577"/>
    </source>
</evidence>
<evidence type="ECO:0000256" key="5">
    <source>
        <dbReference type="ARBA" id="ARBA00012180"/>
    </source>
</evidence>
<feature type="binding site" evidence="11">
    <location>
        <position position="134"/>
    </location>
    <ligand>
        <name>Mg(2+)</name>
        <dbReference type="ChEBI" id="CHEBI:18420"/>
        <label>2</label>
    </ligand>
</feature>
<dbReference type="HAMAP" id="MF_00042">
    <property type="entry name" value="RNase_H"/>
    <property type="match status" value="1"/>
</dbReference>
<dbReference type="PANTHER" id="PTHR10642">
    <property type="entry name" value="RIBONUCLEASE H1"/>
    <property type="match status" value="1"/>
</dbReference>
<keyword evidence="8 11" id="KW-0255">Endonuclease</keyword>
<feature type="binding site" evidence="11">
    <location>
        <position position="69"/>
    </location>
    <ligand>
        <name>Mg(2+)</name>
        <dbReference type="ChEBI" id="CHEBI:18420"/>
        <label>1</label>
    </ligand>
</feature>
<dbReference type="RefSeq" id="WP_025746651.1">
    <property type="nucleotide sequence ID" value="NZ_FOXR01000001.1"/>
</dbReference>
<evidence type="ECO:0000259" key="13">
    <source>
        <dbReference type="PROSITE" id="PS50879"/>
    </source>
</evidence>
<dbReference type="PANTHER" id="PTHR10642:SF26">
    <property type="entry name" value="RIBONUCLEASE H1"/>
    <property type="match status" value="1"/>
</dbReference>
<comment type="similarity">
    <text evidence="3 11">Belongs to the RNase H family.</text>
</comment>
<feature type="domain" description="RNase H type-1" evidence="13">
    <location>
        <begin position="1"/>
        <end position="142"/>
    </location>
</feature>
<dbReference type="InterPro" id="IPR022892">
    <property type="entry name" value="RNaseHI"/>
</dbReference>
<dbReference type="InterPro" id="IPR036397">
    <property type="entry name" value="RNaseH_sf"/>
</dbReference>
<keyword evidence="10 11" id="KW-0460">Magnesium</keyword>
<dbReference type="EC" id="3.1.26.4" evidence="5 11"/>
<dbReference type="CDD" id="cd09278">
    <property type="entry name" value="RNase_HI_prokaryote_like"/>
    <property type="match status" value="1"/>
</dbReference>
<proteinExistence type="inferred from homology"/>
<evidence type="ECO:0000256" key="11">
    <source>
        <dbReference type="HAMAP-Rule" id="MF_00042"/>
    </source>
</evidence>
<dbReference type="GO" id="GO:0005737">
    <property type="term" value="C:cytoplasm"/>
    <property type="evidence" value="ECO:0007669"/>
    <property type="project" value="UniProtKB-SubCell"/>
</dbReference>
<feature type="region of interest" description="Disordered" evidence="12">
    <location>
        <begin position="144"/>
        <end position="164"/>
    </location>
</feature>
<comment type="subunit">
    <text evidence="4 11">Monomer.</text>
</comment>
<keyword evidence="7 11" id="KW-0479">Metal-binding</keyword>
<dbReference type="Gene3D" id="3.30.420.10">
    <property type="entry name" value="Ribonuclease H-like superfamily/Ribonuclease H"/>
    <property type="match status" value="1"/>
</dbReference>
<accession>A0A1I5RSP2</accession>
<evidence type="ECO:0000256" key="12">
    <source>
        <dbReference type="SAM" id="MobiDB-lite"/>
    </source>
</evidence>
<comment type="cofactor">
    <cofactor evidence="11">
        <name>Mg(2+)</name>
        <dbReference type="ChEBI" id="CHEBI:18420"/>
    </cofactor>
    <text evidence="11">Binds 1 Mg(2+) ion per subunit. May bind a second metal ion at a regulatory site, or after substrate binding.</text>
</comment>
<dbReference type="EMBL" id="FOXR01000001">
    <property type="protein sequence ID" value="SFP61427.1"/>
    <property type="molecule type" value="Genomic_DNA"/>
</dbReference>
<keyword evidence="11" id="KW-0963">Cytoplasm</keyword>
<dbReference type="Proteomes" id="UP000198577">
    <property type="component" value="Unassembled WGS sequence"/>
</dbReference>
<dbReference type="PROSITE" id="PS50879">
    <property type="entry name" value="RNASE_H_1"/>
    <property type="match status" value="1"/>
</dbReference>
<comment type="catalytic activity">
    <reaction evidence="1 11">
        <text>Endonucleolytic cleavage to 5'-phosphomonoester.</text>
        <dbReference type="EC" id="3.1.26.4"/>
    </reaction>
</comment>
<dbReference type="GO" id="GO:0003676">
    <property type="term" value="F:nucleic acid binding"/>
    <property type="evidence" value="ECO:0007669"/>
    <property type="project" value="InterPro"/>
</dbReference>
<gene>
    <name evidence="11" type="primary">rnhA</name>
    <name evidence="14" type="ORF">SAMN05444406_10198</name>
</gene>
<keyword evidence="15" id="KW-1185">Reference proteome</keyword>
<dbReference type="InterPro" id="IPR012337">
    <property type="entry name" value="RNaseH-like_sf"/>
</dbReference>
<sequence>MKEVIIYTDGACSGNPGPGGWAAILSYKGIEKEIYGYEENTTNNRMELMAPIKALEMLKEPCMVKIYTDSAYLFDAFDKGWINKWQQQNWKTSNKQPVANQDLWKRLIELSSIHKVQWIKVKGHSDDEKNNRCDELARLAIKQATSKKAQNASQTEEGKSQCEG</sequence>
<evidence type="ECO:0000256" key="2">
    <source>
        <dbReference type="ARBA" id="ARBA00004065"/>
    </source>
</evidence>
<keyword evidence="9 11" id="KW-0378">Hydrolase</keyword>
<comment type="function">
    <text evidence="2 11">Endonuclease that specifically degrades the RNA of RNA-DNA hybrids.</text>
</comment>
<evidence type="ECO:0000256" key="3">
    <source>
        <dbReference type="ARBA" id="ARBA00005300"/>
    </source>
</evidence>
<keyword evidence="6 11" id="KW-0540">Nuclease</keyword>